<feature type="site" description="Important for substrate specificity" evidence="3">
    <location>
        <position position="109"/>
    </location>
</feature>
<dbReference type="EC" id="3.6.1.9" evidence="3"/>
<keyword evidence="2 3" id="KW-0378">Hydrolase</keyword>
<sequence length="303" mass="32935">MHVGYDVRNAHEGDRMSENQEVTGDSTIGQERTVGQERTTGRRRTTGRERMSECDRMVERSCAADRDRTGGRDCEAGHQDAERDLEGGQDPEGFMPDSVRIVLASGSPRRRDLLAREGIPFTIRVSDVDETLEPDLLAHPEEAAKKLAERKAGVVVQELLDEGAQGTIAVIGADTIVVHDGVIFGKPENPSDARRMLSTLSGDTHEVITGVSVWLVNVPEDGNVSLGFRTLAETSRVRFKKLAPGLIESYVATGEPMDKAGAYGIQSVADVFVDEVSGDFDTVVGLPVKRIVAEFSEIFGLAR</sequence>
<proteinExistence type="inferred from homology"/>
<accession>D0WHT2</accession>
<comment type="function">
    <text evidence="3">Nucleoside triphosphate pyrophosphatase that hydrolyzes dTTP and UTP. May have a dual role in cell division arrest and in preventing the incorporation of modified nucleotides into cellular nucleic acids.</text>
</comment>
<evidence type="ECO:0000256" key="1">
    <source>
        <dbReference type="ARBA" id="ARBA00001968"/>
    </source>
</evidence>
<organism evidence="5 6">
    <name type="scientific">Slackia exigua (strain ATCC 700122 / DSM 15923 / CIP 105133 / JCM 11022 / KCTC 5966 / S-7)</name>
    <dbReference type="NCBI Taxonomy" id="649764"/>
    <lineage>
        <taxon>Bacteria</taxon>
        <taxon>Bacillati</taxon>
        <taxon>Actinomycetota</taxon>
        <taxon>Coriobacteriia</taxon>
        <taxon>Eggerthellales</taxon>
        <taxon>Eggerthellaceae</taxon>
        <taxon>Slackia</taxon>
    </lineage>
</organism>
<dbReference type="Pfam" id="PF02545">
    <property type="entry name" value="Maf"/>
    <property type="match status" value="1"/>
</dbReference>
<protein>
    <recommendedName>
        <fullName evidence="3">dTTP/UTP pyrophosphatase</fullName>
        <shortName evidence="3">dTTPase/UTPase</shortName>
        <ecNumber evidence="3">3.6.1.9</ecNumber>
    </recommendedName>
    <alternativeName>
        <fullName evidence="3">Nucleoside triphosphate pyrophosphatase</fullName>
    </alternativeName>
    <alternativeName>
        <fullName evidence="3">Nucleotide pyrophosphatase</fullName>
        <shortName evidence="3">Nucleotide PPase</shortName>
    </alternativeName>
</protein>
<feature type="site" description="Important for substrate specificity" evidence="3">
    <location>
        <position position="175"/>
    </location>
</feature>
<dbReference type="NCBIfam" id="TIGR00172">
    <property type="entry name" value="maf"/>
    <property type="match status" value="1"/>
</dbReference>
<dbReference type="GO" id="GO:0009117">
    <property type="term" value="P:nucleotide metabolic process"/>
    <property type="evidence" value="ECO:0007669"/>
    <property type="project" value="UniProtKB-KW"/>
</dbReference>
<comment type="cofactor">
    <cofactor evidence="1 3">
        <name>a divalent metal cation</name>
        <dbReference type="ChEBI" id="CHEBI:60240"/>
    </cofactor>
</comment>
<evidence type="ECO:0000256" key="3">
    <source>
        <dbReference type="HAMAP-Rule" id="MF_00528"/>
    </source>
</evidence>
<dbReference type="GO" id="GO:0005737">
    <property type="term" value="C:cytoplasm"/>
    <property type="evidence" value="ECO:0007669"/>
    <property type="project" value="UniProtKB-SubCell"/>
</dbReference>
<dbReference type="HAMAP" id="MF_00528">
    <property type="entry name" value="Maf"/>
    <property type="match status" value="1"/>
</dbReference>
<evidence type="ECO:0000256" key="2">
    <source>
        <dbReference type="ARBA" id="ARBA00022801"/>
    </source>
</evidence>
<feature type="region of interest" description="Disordered" evidence="4">
    <location>
        <begin position="1"/>
        <end position="94"/>
    </location>
</feature>
<dbReference type="InterPro" id="IPR003697">
    <property type="entry name" value="Maf-like"/>
</dbReference>
<comment type="caution">
    <text evidence="3">Lacks conserved residue(s) required for the propagation of feature annotation.</text>
</comment>
<evidence type="ECO:0000256" key="4">
    <source>
        <dbReference type="SAM" id="MobiDB-lite"/>
    </source>
</evidence>
<dbReference type="GO" id="GO:0036218">
    <property type="term" value="F:dTTP diphosphatase activity"/>
    <property type="evidence" value="ECO:0007669"/>
    <property type="project" value="RHEA"/>
</dbReference>
<dbReference type="AlphaFoldDB" id="D0WHT2"/>
<dbReference type="HOGENOM" id="CLU_040416_0_0_11"/>
<comment type="catalytic activity">
    <reaction evidence="3">
        <text>UTP + H2O = UMP + diphosphate + H(+)</text>
        <dbReference type="Rhea" id="RHEA:29395"/>
        <dbReference type="ChEBI" id="CHEBI:15377"/>
        <dbReference type="ChEBI" id="CHEBI:15378"/>
        <dbReference type="ChEBI" id="CHEBI:33019"/>
        <dbReference type="ChEBI" id="CHEBI:46398"/>
        <dbReference type="ChEBI" id="CHEBI:57865"/>
        <dbReference type="EC" id="3.6.1.9"/>
    </reaction>
</comment>
<comment type="subcellular location">
    <subcellularLocation>
        <location evidence="3">Cytoplasm</location>
    </subcellularLocation>
</comment>
<dbReference type="Gene3D" id="3.90.950.10">
    <property type="match status" value="1"/>
</dbReference>
<keyword evidence="6" id="KW-1185">Reference proteome</keyword>
<keyword evidence="3" id="KW-0546">Nucleotide metabolism</keyword>
<dbReference type="Proteomes" id="UP000006001">
    <property type="component" value="Unassembled WGS sequence"/>
</dbReference>
<evidence type="ECO:0000313" key="5">
    <source>
        <dbReference type="EMBL" id="EEZ60936.1"/>
    </source>
</evidence>
<dbReference type="CDD" id="cd00555">
    <property type="entry name" value="Maf"/>
    <property type="match status" value="1"/>
</dbReference>
<dbReference type="GO" id="GO:0036221">
    <property type="term" value="F:UTP diphosphatase activity"/>
    <property type="evidence" value="ECO:0007669"/>
    <property type="project" value="RHEA"/>
</dbReference>
<reference evidence="5" key="1">
    <citation type="submission" date="2009-10" db="EMBL/GenBank/DDBJ databases">
        <authorList>
            <person name="Weinstock G."/>
            <person name="Sodergren E."/>
            <person name="Clifton S."/>
            <person name="Fulton L."/>
            <person name="Fulton B."/>
            <person name="Courtney L."/>
            <person name="Fronick C."/>
            <person name="Harrison M."/>
            <person name="Strong C."/>
            <person name="Farmer C."/>
            <person name="Delahaunty K."/>
            <person name="Markovic C."/>
            <person name="Hall O."/>
            <person name="Minx P."/>
            <person name="Tomlinson C."/>
            <person name="Mitreva M."/>
            <person name="Nelson J."/>
            <person name="Hou S."/>
            <person name="Wollam A."/>
            <person name="Pepin K.H."/>
            <person name="Johnson M."/>
            <person name="Bhonagiri V."/>
            <person name="Nash W.E."/>
            <person name="Warren W."/>
            <person name="Chinwalla A."/>
            <person name="Mardis E.R."/>
            <person name="Wilson R.K."/>
        </authorList>
    </citation>
    <scope>NUCLEOTIDE SEQUENCE [LARGE SCALE GENOMIC DNA]</scope>
    <source>
        <strain evidence="5">ATCC 700122</strain>
    </source>
</reference>
<comment type="caution">
    <text evidence="5">The sequence shown here is derived from an EMBL/GenBank/DDBJ whole genome shotgun (WGS) entry which is preliminary data.</text>
</comment>
<dbReference type="EMBL" id="ACUX02000009">
    <property type="protein sequence ID" value="EEZ60936.1"/>
    <property type="molecule type" value="Genomic_DNA"/>
</dbReference>
<feature type="compositionally biased region" description="Basic and acidic residues" evidence="4">
    <location>
        <begin position="8"/>
        <end position="18"/>
    </location>
</feature>
<keyword evidence="3" id="KW-0963">Cytoplasm</keyword>
<dbReference type="InterPro" id="IPR029001">
    <property type="entry name" value="ITPase-like_fam"/>
</dbReference>
<evidence type="ECO:0000313" key="6">
    <source>
        <dbReference type="Proteomes" id="UP000006001"/>
    </source>
</evidence>
<comment type="similarity">
    <text evidence="3">Belongs to the Maf family. YhdE subfamily.</text>
</comment>
<feature type="active site" description="Proton acceptor" evidence="3">
    <location>
        <position position="174"/>
    </location>
</feature>
<dbReference type="eggNOG" id="COG0424">
    <property type="taxonomic scope" value="Bacteria"/>
</dbReference>
<dbReference type="SUPFAM" id="SSF52972">
    <property type="entry name" value="ITPase-like"/>
    <property type="match status" value="1"/>
</dbReference>
<feature type="compositionally biased region" description="Polar residues" evidence="4">
    <location>
        <begin position="19"/>
        <end position="30"/>
    </location>
</feature>
<comment type="catalytic activity">
    <reaction evidence="3">
        <text>dTTP + H2O = dTMP + diphosphate + H(+)</text>
        <dbReference type="Rhea" id="RHEA:28534"/>
        <dbReference type="ChEBI" id="CHEBI:15377"/>
        <dbReference type="ChEBI" id="CHEBI:15378"/>
        <dbReference type="ChEBI" id="CHEBI:33019"/>
        <dbReference type="ChEBI" id="CHEBI:37568"/>
        <dbReference type="ChEBI" id="CHEBI:63528"/>
        <dbReference type="EC" id="3.6.1.9"/>
    </reaction>
</comment>
<gene>
    <name evidence="5" type="primary">maf</name>
    <name evidence="5" type="ORF">HMPREF0762_01401</name>
</gene>
<dbReference type="PANTHER" id="PTHR43213">
    <property type="entry name" value="BIFUNCTIONAL DTTP/UTP PYROPHOSPHATASE/METHYLTRANSFERASE PROTEIN-RELATED"/>
    <property type="match status" value="1"/>
</dbReference>
<dbReference type="PANTHER" id="PTHR43213:SF5">
    <property type="entry name" value="BIFUNCTIONAL DTTP_UTP PYROPHOSPHATASE_METHYLTRANSFERASE PROTEIN-RELATED"/>
    <property type="match status" value="1"/>
</dbReference>
<feature type="compositionally biased region" description="Basic and acidic residues" evidence="4">
    <location>
        <begin position="46"/>
        <end position="86"/>
    </location>
</feature>
<feature type="site" description="Important for substrate specificity" evidence="3">
    <location>
        <position position="266"/>
    </location>
</feature>
<name>D0WHT2_SLAES</name>
<dbReference type="STRING" id="649764.HMPREF0762_01401"/>